<comment type="caution">
    <text evidence="2">The sequence shown here is derived from an EMBL/GenBank/DDBJ whole genome shotgun (WGS) entry which is preliminary data.</text>
</comment>
<protein>
    <submittedName>
        <fullName evidence="2">Uncharacterized protein</fullName>
    </submittedName>
</protein>
<feature type="transmembrane region" description="Helical" evidence="1">
    <location>
        <begin position="12"/>
        <end position="30"/>
    </location>
</feature>
<keyword evidence="1" id="KW-1133">Transmembrane helix</keyword>
<sequence>MDLKNVKNRIFYLLFYTIYLFICESIYYTAYLN</sequence>
<reference evidence="2" key="1">
    <citation type="submission" date="2019-03" db="EMBL/GenBank/DDBJ databases">
        <title>Single cell metagenomics reveals metabolic interactions within the superorganism composed of flagellate Streblomastix strix and complex community of Bacteroidetes bacteria on its surface.</title>
        <authorList>
            <person name="Treitli S.C."/>
            <person name="Kolisko M."/>
            <person name="Husnik F."/>
            <person name="Keeling P."/>
            <person name="Hampl V."/>
        </authorList>
    </citation>
    <scope>NUCLEOTIDE SEQUENCE</scope>
    <source>
        <strain evidence="2">STM</strain>
    </source>
</reference>
<evidence type="ECO:0000313" key="2">
    <source>
        <dbReference type="EMBL" id="KAA6342834.1"/>
    </source>
</evidence>
<keyword evidence="1" id="KW-0472">Membrane</keyword>
<accession>A0A5J4S9Q9</accession>
<dbReference type="AlphaFoldDB" id="A0A5J4S9Q9"/>
<name>A0A5J4S9Q9_9ZZZZ</name>
<dbReference type="EMBL" id="SNRY01000303">
    <property type="protein sequence ID" value="KAA6342834.1"/>
    <property type="molecule type" value="Genomic_DNA"/>
</dbReference>
<gene>
    <name evidence="2" type="ORF">EZS27_009447</name>
</gene>
<proteinExistence type="predicted"/>
<organism evidence="2">
    <name type="scientific">termite gut metagenome</name>
    <dbReference type="NCBI Taxonomy" id="433724"/>
    <lineage>
        <taxon>unclassified sequences</taxon>
        <taxon>metagenomes</taxon>
        <taxon>organismal metagenomes</taxon>
    </lineage>
</organism>
<evidence type="ECO:0000256" key="1">
    <source>
        <dbReference type="SAM" id="Phobius"/>
    </source>
</evidence>
<keyword evidence="1" id="KW-0812">Transmembrane</keyword>